<dbReference type="SUPFAM" id="SSF81321">
    <property type="entry name" value="Family A G protein-coupled receptor-like"/>
    <property type="match status" value="1"/>
</dbReference>
<feature type="transmembrane region" description="Helical" evidence="1">
    <location>
        <begin position="85"/>
        <end position="102"/>
    </location>
</feature>
<dbReference type="AlphaFoldDB" id="A0A7E4ZWQ1"/>
<evidence type="ECO:0000256" key="1">
    <source>
        <dbReference type="SAM" id="Phobius"/>
    </source>
</evidence>
<feature type="transmembrane region" description="Helical" evidence="1">
    <location>
        <begin position="123"/>
        <end position="140"/>
    </location>
</feature>
<keyword evidence="2" id="KW-1185">Reference proteome</keyword>
<keyword evidence="1" id="KW-1133">Transmembrane helix</keyword>
<keyword evidence="1" id="KW-0812">Transmembrane</keyword>
<name>A0A7E4ZWQ1_PANRE</name>
<accession>A0A7E4ZWQ1</accession>
<reference evidence="3" key="2">
    <citation type="submission" date="2020-10" db="UniProtKB">
        <authorList>
            <consortium name="WormBaseParasite"/>
        </authorList>
    </citation>
    <scope>IDENTIFICATION</scope>
</reference>
<keyword evidence="1" id="KW-0472">Membrane</keyword>
<reference evidence="2" key="1">
    <citation type="journal article" date="2013" name="Genetics">
        <title>The draft genome and transcriptome of Panagrellus redivivus are shaped by the harsh demands of a free-living lifestyle.</title>
        <authorList>
            <person name="Srinivasan J."/>
            <person name="Dillman A.R."/>
            <person name="Macchietto M.G."/>
            <person name="Heikkinen L."/>
            <person name="Lakso M."/>
            <person name="Fracchia K.M."/>
            <person name="Antoshechkin I."/>
            <person name="Mortazavi A."/>
            <person name="Wong G."/>
            <person name="Sternberg P.W."/>
        </authorList>
    </citation>
    <scope>NUCLEOTIDE SEQUENCE [LARGE SCALE GENOMIC DNA]</scope>
    <source>
        <strain evidence="2">MT8872</strain>
    </source>
</reference>
<proteinExistence type="predicted"/>
<dbReference type="Proteomes" id="UP000492821">
    <property type="component" value="Unassembled WGS sequence"/>
</dbReference>
<feature type="transmembrane region" description="Helical" evidence="1">
    <location>
        <begin position="33"/>
        <end position="54"/>
    </location>
</feature>
<dbReference type="InterPro" id="IPR019420">
    <property type="entry name" value="7TM_GPCR_serpentine_rcpt_Srbc"/>
</dbReference>
<sequence length="191" mass="21190">MESLPVAVTFLSCERCLGIIAPFYMTKARRKNIGYGSSTILFVLAILLTVFHVVPAFPSDPITECKGFGCLGVPLGQSFYAIERLIIGGINTILLILLAFFVKKKLVTPGIAKKTNLLVLKTLGILLIFDFTPHLVWYVAFTFFDINLTKPFGPFFILAALDAYLCSKAFHQAANRYESGIIQPITMQNFN</sequence>
<dbReference type="Pfam" id="PF10316">
    <property type="entry name" value="7TM_GPCR_Srbc"/>
    <property type="match status" value="1"/>
</dbReference>
<organism evidence="2 3">
    <name type="scientific">Panagrellus redivivus</name>
    <name type="common">Microworm</name>
    <dbReference type="NCBI Taxonomy" id="6233"/>
    <lineage>
        <taxon>Eukaryota</taxon>
        <taxon>Metazoa</taxon>
        <taxon>Ecdysozoa</taxon>
        <taxon>Nematoda</taxon>
        <taxon>Chromadorea</taxon>
        <taxon>Rhabditida</taxon>
        <taxon>Tylenchina</taxon>
        <taxon>Panagrolaimomorpha</taxon>
        <taxon>Panagrolaimoidea</taxon>
        <taxon>Panagrolaimidae</taxon>
        <taxon>Panagrellus</taxon>
    </lineage>
</organism>
<evidence type="ECO:0000313" key="3">
    <source>
        <dbReference type="WBParaSite" id="Pan_g22217.t1"/>
    </source>
</evidence>
<protein>
    <submittedName>
        <fullName evidence="3">G_PROTEIN_RECEP_F1_2 domain-containing protein</fullName>
    </submittedName>
</protein>
<dbReference type="WBParaSite" id="Pan_g22217.t1">
    <property type="protein sequence ID" value="Pan_g22217.t1"/>
    <property type="gene ID" value="Pan_g22217"/>
</dbReference>
<evidence type="ECO:0000313" key="2">
    <source>
        <dbReference type="Proteomes" id="UP000492821"/>
    </source>
</evidence>